<accession>A0A6G0Y1C0</accession>
<feature type="non-terminal residue" evidence="7">
    <location>
        <position position="361"/>
    </location>
</feature>
<keyword evidence="1" id="KW-0808">Transferase</keyword>
<dbReference type="FunFam" id="3.10.20.370:FF:000001">
    <property type="entry name" value="Retrovirus-related Pol polyprotein from transposon 17.6-like protein"/>
    <property type="match status" value="1"/>
</dbReference>
<evidence type="ECO:0000313" key="8">
    <source>
        <dbReference type="Proteomes" id="UP000478052"/>
    </source>
</evidence>
<evidence type="ECO:0000259" key="6">
    <source>
        <dbReference type="Pfam" id="PF17919"/>
    </source>
</evidence>
<dbReference type="InterPro" id="IPR043502">
    <property type="entry name" value="DNA/RNA_pol_sf"/>
</dbReference>
<keyword evidence="8" id="KW-1185">Reference proteome</keyword>
<gene>
    <name evidence="7" type="ORF">FWK35_00023718</name>
</gene>
<organism evidence="7 8">
    <name type="scientific">Aphis craccivora</name>
    <name type="common">Cowpea aphid</name>
    <dbReference type="NCBI Taxonomy" id="307492"/>
    <lineage>
        <taxon>Eukaryota</taxon>
        <taxon>Metazoa</taxon>
        <taxon>Ecdysozoa</taxon>
        <taxon>Arthropoda</taxon>
        <taxon>Hexapoda</taxon>
        <taxon>Insecta</taxon>
        <taxon>Pterygota</taxon>
        <taxon>Neoptera</taxon>
        <taxon>Paraneoptera</taxon>
        <taxon>Hemiptera</taxon>
        <taxon>Sternorrhyncha</taxon>
        <taxon>Aphidomorpha</taxon>
        <taxon>Aphidoidea</taxon>
        <taxon>Aphididae</taxon>
        <taxon>Aphidini</taxon>
        <taxon>Aphis</taxon>
        <taxon>Aphis</taxon>
    </lineage>
</organism>
<keyword evidence="1" id="KW-0548">Nucleotidyltransferase</keyword>
<keyword evidence="4" id="KW-0695">RNA-directed DNA polymerase</keyword>
<dbReference type="CDD" id="cd09274">
    <property type="entry name" value="RNase_HI_RT_Ty3"/>
    <property type="match status" value="1"/>
</dbReference>
<dbReference type="GO" id="GO:0003964">
    <property type="term" value="F:RNA-directed DNA polymerase activity"/>
    <property type="evidence" value="ECO:0007669"/>
    <property type="project" value="UniProtKB-KW"/>
</dbReference>
<dbReference type="Gene3D" id="3.10.20.370">
    <property type="match status" value="1"/>
</dbReference>
<keyword evidence="5" id="KW-0511">Multifunctional enzyme</keyword>
<dbReference type="InterPro" id="IPR050951">
    <property type="entry name" value="Retrovirus_Pol_polyprotein"/>
</dbReference>
<evidence type="ECO:0000256" key="3">
    <source>
        <dbReference type="ARBA" id="ARBA00022759"/>
    </source>
</evidence>
<dbReference type="SUPFAM" id="SSF52949">
    <property type="entry name" value="Macro domain-like"/>
    <property type="match status" value="1"/>
</dbReference>
<dbReference type="InterPro" id="IPR041577">
    <property type="entry name" value="RT_RNaseH_2"/>
</dbReference>
<reference evidence="7 8" key="1">
    <citation type="submission" date="2019-08" db="EMBL/GenBank/DDBJ databases">
        <title>Whole genome of Aphis craccivora.</title>
        <authorList>
            <person name="Voronova N.V."/>
            <person name="Shulinski R.S."/>
            <person name="Bandarenka Y.V."/>
            <person name="Zhorov D.G."/>
            <person name="Warner D."/>
        </authorList>
    </citation>
    <scope>NUCLEOTIDE SEQUENCE [LARGE SCALE GENOMIC DNA]</scope>
    <source>
        <strain evidence="7">180601</strain>
        <tissue evidence="7">Whole Body</tissue>
    </source>
</reference>
<evidence type="ECO:0000256" key="5">
    <source>
        <dbReference type="ARBA" id="ARBA00023268"/>
    </source>
</evidence>
<evidence type="ECO:0000313" key="7">
    <source>
        <dbReference type="EMBL" id="KAF0747214.1"/>
    </source>
</evidence>
<dbReference type="Gene3D" id="3.30.70.270">
    <property type="match status" value="1"/>
</dbReference>
<dbReference type="InterPro" id="IPR043128">
    <property type="entry name" value="Rev_trsase/Diguanyl_cyclase"/>
</dbReference>
<dbReference type="FunFam" id="3.30.70.270:FF:000115">
    <property type="entry name" value="Polyprotein of retroviral origin, putative"/>
    <property type="match status" value="1"/>
</dbReference>
<dbReference type="Proteomes" id="UP000478052">
    <property type="component" value="Unassembled WGS sequence"/>
</dbReference>
<evidence type="ECO:0000256" key="2">
    <source>
        <dbReference type="ARBA" id="ARBA00022722"/>
    </source>
</evidence>
<dbReference type="InterPro" id="IPR043472">
    <property type="entry name" value="Macro_dom-like"/>
</dbReference>
<dbReference type="PANTHER" id="PTHR37984">
    <property type="entry name" value="PROTEIN CBG26694"/>
    <property type="match status" value="1"/>
</dbReference>
<dbReference type="Gene3D" id="3.40.220.10">
    <property type="entry name" value="Leucine Aminopeptidase, subunit E, domain 1"/>
    <property type="match status" value="1"/>
</dbReference>
<dbReference type="GO" id="GO:0004519">
    <property type="term" value="F:endonuclease activity"/>
    <property type="evidence" value="ECO:0007669"/>
    <property type="project" value="UniProtKB-KW"/>
</dbReference>
<proteinExistence type="predicted"/>
<feature type="domain" description="Reverse transcriptase/retrotransposon-derived protein RNase H-like" evidence="6">
    <location>
        <begin position="79"/>
        <end position="172"/>
    </location>
</feature>
<evidence type="ECO:0000256" key="4">
    <source>
        <dbReference type="ARBA" id="ARBA00022918"/>
    </source>
</evidence>
<dbReference type="AlphaFoldDB" id="A0A6G0Y1C0"/>
<dbReference type="EMBL" id="VUJU01006913">
    <property type="protein sequence ID" value="KAF0747214.1"/>
    <property type="molecule type" value="Genomic_DNA"/>
</dbReference>
<keyword evidence="3" id="KW-0378">Hydrolase</keyword>
<keyword evidence="2" id="KW-0540">Nuclease</keyword>
<name>A0A6G0Y1C0_APHCR</name>
<sequence length="361" mass="41866">MEHEQNLQVVYLGHVITEQGVKPDPKKIQCMVNYPTPTNAKDVKSFLGLVGYYRRFIKDFSKKAKPLTSLLKQNQQFIWSDLCQELFNYFKNVLTNEPILQYPDFNQPFNITTVASNIAIGAILSQGKFGSDLPIAYASRTLNKAETNYNTTEKELLAILWAIKQFRHYVYVKDPGARLTRWRLQLKEYDYNIIYKPGTQNTNADALSRIAKIDKLSNVDDYRTKTYEKFEEDIEKTLITNSNVIEIQGDIFEAPENIIFVVCVSKDFEMSQGLALECRRRFGQIEALKEQNKKITEIAYIQHNEKSLAFIITKELSRQTTTLETFFKCIINLQTFCEENNITKIGLSRVGNELDKLNWEK</sequence>
<dbReference type="OrthoDB" id="6628746at2759"/>
<keyword evidence="3" id="KW-0255">Endonuclease</keyword>
<evidence type="ECO:0000256" key="1">
    <source>
        <dbReference type="ARBA" id="ARBA00022695"/>
    </source>
</evidence>
<comment type="caution">
    <text evidence="7">The sequence shown here is derived from an EMBL/GenBank/DDBJ whole genome shotgun (WGS) entry which is preliminary data.</text>
</comment>
<dbReference type="SUPFAM" id="SSF56672">
    <property type="entry name" value="DNA/RNA polymerases"/>
    <property type="match status" value="1"/>
</dbReference>
<dbReference type="PANTHER" id="PTHR37984:SF5">
    <property type="entry name" value="PROTEIN NYNRIN-LIKE"/>
    <property type="match status" value="1"/>
</dbReference>
<protein>
    <submittedName>
        <fullName evidence="7">1-phosphatidylinositol 4,5-bisphosphate phosphodiesterase-like</fullName>
    </submittedName>
</protein>
<dbReference type="Pfam" id="PF17919">
    <property type="entry name" value="RT_RNaseH_2"/>
    <property type="match status" value="1"/>
</dbReference>